<reference evidence="1" key="1">
    <citation type="journal article" date="2014" name="Front. Microbiol.">
        <title>High frequency of phylogenetically diverse reductive dehalogenase-homologous genes in deep subseafloor sedimentary metagenomes.</title>
        <authorList>
            <person name="Kawai M."/>
            <person name="Futagami T."/>
            <person name="Toyoda A."/>
            <person name="Takaki Y."/>
            <person name="Nishi S."/>
            <person name="Hori S."/>
            <person name="Arai W."/>
            <person name="Tsubouchi T."/>
            <person name="Morono Y."/>
            <person name="Uchiyama I."/>
            <person name="Ito T."/>
            <person name="Fujiyama A."/>
            <person name="Inagaki F."/>
            <person name="Takami H."/>
        </authorList>
    </citation>
    <scope>NUCLEOTIDE SEQUENCE</scope>
    <source>
        <strain evidence="1">Expedition CK06-06</strain>
    </source>
</reference>
<accession>X1UAQ4</accession>
<dbReference type="AlphaFoldDB" id="X1UAQ4"/>
<name>X1UAQ4_9ZZZZ</name>
<evidence type="ECO:0000313" key="1">
    <source>
        <dbReference type="EMBL" id="GAJ14559.1"/>
    </source>
</evidence>
<comment type="caution">
    <text evidence="1">The sequence shown here is derived from an EMBL/GenBank/DDBJ whole genome shotgun (WGS) entry which is preliminary data.</text>
</comment>
<gene>
    <name evidence="1" type="ORF">S12H4_46148</name>
</gene>
<protein>
    <submittedName>
        <fullName evidence="1">Uncharacterized protein</fullName>
    </submittedName>
</protein>
<sequence>MGYEIPYINSKNGSYEISTYRRFAFEKDYLNRAKYELVQKSDGEYIIK</sequence>
<proteinExistence type="predicted"/>
<organism evidence="1">
    <name type="scientific">marine sediment metagenome</name>
    <dbReference type="NCBI Taxonomy" id="412755"/>
    <lineage>
        <taxon>unclassified sequences</taxon>
        <taxon>metagenomes</taxon>
        <taxon>ecological metagenomes</taxon>
    </lineage>
</organism>
<dbReference type="EMBL" id="BARW01028606">
    <property type="protein sequence ID" value="GAJ14559.1"/>
    <property type="molecule type" value="Genomic_DNA"/>
</dbReference>